<dbReference type="EMBL" id="CP001968">
    <property type="protein sequence ID" value="ADD67077.1"/>
    <property type="molecule type" value="Genomic_DNA"/>
</dbReference>
<sequence>MKNVLIVYGHSNEQNSLSNKTIIDYVKDLPHITIRNLNEVSKDFKFDIKAEQEALTNADVIVFQFPFHWYSLPAIFKKWLDDVLAFGFAYGPGGDKLAGKKVVLSFTTGAPADSYSVSGSNNYSVTQLLAPIIQSVNFVNMIVSDTVFSNGMLYIPDMVGDKNAIQAKAKAHGEKLAKVLEKL</sequence>
<dbReference type="Gene3D" id="3.40.50.360">
    <property type="match status" value="1"/>
</dbReference>
<dbReference type="SUPFAM" id="SSF52218">
    <property type="entry name" value="Flavoproteins"/>
    <property type="match status" value="1"/>
</dbReference>
<dbReference type="InterPro" id="IPR046980">
    <property type="entry name" value="KefG/KefF"/>
</dbReference>
<dbReference type="AlphaFoldDB" id="D4H2L6"/>
<evidence type="ECO:0000313" key="3">
    <source>
        <dbReference type="EMBL" id="ADD67077.1"/>
    </source>
</evidence>
<dbReference type="HOGENOM" id="CLU_058643_0_2_0"/>
<accession>D4H2L6</accession>
<dbReference type="KEGG" id="dap:Dacet_0277"/>
<dbReference type="Proteomes" id="UP000002012">
    <property type="component" value="Chromosome"/>
</dbReference>
<dbReference type="InterPro" id="IPR003680">
    <property type="entry name" value="Flavodoxin_fold"/>
</dbReference>
<dbReference type="RefSeq" id="WP_013009622.1">
    <property type="nucleotide sequence ID" value="NC_013943.1"/>
</dbReference>
<dbReference type="GO" id="GO:0010181">
    <property type="term" value="F:FMN binding"/>
    <property type="evidence" value="ECO:0007669"/>
    <property type="project" value="TreeGrafter"/>
</dbReference>
<evidence type="ECO:0000259" key="2">
    <source>
        <dbReference type="Pfam" id="PF02525"/>
    </source>
</evidence>
<dbReference type="InterPro" id="IPR029039">
    <property type="entry name" value="Flavoprotein-like_sf"/>
</dbReference>
<dbReference type="Pfam" id="PF02525">
    <property type="entry name" value="Flavodoxin_2"/>
    <property type="match status" value="1"/>
</dbReference>
<dbReference type="OrthoDB" id="9798454at2"/>
<dbReference type="FunCoup" id="D4H2L6">
    <property type="interactions" value="7"/>
</dbReference>
<evidence type="ECO:0000256" key="1">
    <source>
        <dbReference type="ARBA" id="ARBA00023002"/>
    </source>
</evidence>
<dbReference type="GO" id="GO:0003955">
    <property type="term" value="F:NAD(P)H dehydrogenase (quinone) activity"/>
    <property type="evidence" value="ECO:0007669"/>
    <property type="project" value="TreeGrafter"/>
</dbReference>
<protein>
    <submittedName>
        <fullName evidence="3">NAD(P)H dehydrogenase (Quinone)</fullName>
    </submittedName>
</protein>
<dbReference type="STRING" id="522772.Dacet_0277"/>
<organism evidence="3 4">
    <name type="scientific">Denitrovibrio acetiphilus (strain DSM 12809 / NBRC 114555 / N2460)</name>
    <dbReference type="NCBI Taxonomy" id="522772"/>
    <lineage>
        <taxon>Bacteria</taxon>
        <taxon>Pseudomonadati</taxon>
        <taxon>Deferribacterota</taxon>
        <taxon>Deferribacteres</taxon>
        <taxon>Deferribacterales</taxon>
        <taxon>Geovibrionaceae</taxon>
        <taxon>Denitrovibrio</taxon>
    </lineage>
</organism>
<proteinExistence type="predicted"/>
<dbReference type="InParanoid" id="D4H2L6"/>
<dbReference type="PANTHER" id="PTHR47307">
    <property type="entry name" value="GLUTATHIONE-REGULATED POTASSIUM-EFFLUX SYSTEM ANCILLARY PROTEIN KEFG"/>
    <property type="match status" value="1"/>
</dbReference>
<keyword evidence="1" id="KW-0560">Oxidoreductase</keyword>
<feature type="domain" description="Flavodoxin-like fold" evidence="2">
    <location>
        <begin position="2"/>
        <end position="169"/>
    </location>
</feature>
<dbReference type="PaxDb" id="522772-Dacet_0277"/>
<reference evidence="3 4" key="1">
    <citation type="journal article" date="2010" name="Stand. Genomic Sci.">
        <title>Complete genome sequence of Denitrovibrio acetiphilus type strain (N2460).</title>
        <authorList>
            <person name="Kiss H."/>
            <person name="Lang E."/>
            <person name="Lapidus A."/>
            <person name="Copeland A."/>
            <person name="Nolan M."/>
            <person name="Glavina Del Rio T."/>
            <person name="Chen F."/>
            <person name="Lucas S."/>
            <person name="Tice H."/>
            <person name="Cheng J.F."/>
            <person name="Han C."/>
            <person name="Goodwin L."/>
            <person name="Pitluck S."/>
            <person name="Liolios K."/>
            <person name="Pati A."/>
            <person name="Ivanova N."/>
            <person name="Mavromatis K."/>
            <person name="Chen A."/>
            <person name="Palaniappan K."/>
            <person name="Land M."/>
            <person name="Hauser L."/>
            <person name="Chang Y.J."/>
            <person name="Jeffries C.D."/>
            <person name="Detter J.C."/>
            <person name="Brettin T."/>
            <person name="Spring S."/>
            <person name="Rohde M."/>
            <person name="Goker M."/>
            <person name="Woyke T."/>
            <person name="Bristow J."/>
            <person name="Eisen J.A."/>
            <person name="Markowitz V."/>
            <person name="Hugenholtz P."/>
            <person name="Kyrpides N.C."/>
            <person name="Klenk H.P."/>
        </authorList>
    </citation>
    <scope>NUCLEOTIDE SEQUENCE [LARGE SCALE GENOMIC DNA]</scope>
    <source>
        <strain evidence="4">DSM 12809 / NBRC 114555 / N2460</strain>
    </source>
</reference>
<dbReference type="PANTHER" id="PTHR47307:SF1">
    <property type="entry name" value="GLUTATHIONE-REGULATED POTASSIUM-EFFLUX SYSTEM ANCILLARY PROTEIN KEFG"/>
    <property type="match status" value="1"/>
</dbReference>
<evidence type="ECO:0000313" key="4">
    <source>
        <dbReference type="Proteomes" id="UP000002012"/>
    </source>
</evidence>
<name>D4H2L6_DENA2</name>
<dbReference type="GO" id="GO:0009055">
    <property type="term" value="F:electron transfer activity"/>
    <property type="evidence" value="ECO:0007669"/>
    <property type="project" value="TreeGrafter"/>
</dbReference>
<gene>
    <name evidence="3" type="ordered locus">Dacet_0277</name>
</gene>
<keyword evidence="4" id="KW-1185">Reference proteome</keyword>
<dbReference type="eggNOG" id="COG2249">
    <property type="taxonomic scope" value="Bacteria"/>
</dbReference>